<dbReference type="RefSeq" id="WP_182545174.1">
    <property type="nucleotide sequence ID" value="NZ_JACGWZ010000004.1"/>
</dbReference>
<evidence type="ECO:0000313" key="3">
    <source>
        <dbReference type="Proteomes" id="UP000569329"/>
    </source>
</evidence>
<sequence length="223" mass="24022">MEIVAEGVEATGPHGPLLRPTSLRVRCGQLLLVSGEPGPERTALALVLSGRLRPGRGTVRLDGRADARALRRTVAIVDAPGVTEPEETVPVRDVVAEGLDMAGRRSGRAAVRRWLSEHGLEEHAEHRFEHLPVRERVRMTPALAVEDRRTSALVLDSPDRHGGDPAHWYAAALHQSERGRAVVVLCSPHSAEKLDAPAARMGDDNRGHDDASTIRSAAAEDAS</sequence>
<feature type="compositionally biased region" description="Basic and acidic residues" evidence="1">
    <location>
        <begin position="194"/>
        <end position="212"/>
    </location>
</feature>
<protein>
    <submittedName>
        <fullName evidence="2">ABC-type taurine transport system ATPase subunit</fullName>
    </submittedName>
</protein>
<name>A0A839E4U9_9PSEU</name>
<dbReference type="EMBL" id="JACGWZ010000004">
    <property type="protein sequence ID" value="MBA8825938.1"/>
    <property type="molecule type" value="Genomic_DNA"/>
</dbReference>
<comment type="caution">
    <text evidence="2">The sequence shown here is derived from an EMBL/GenBank/DDBJ whole genome shotgun (WGS) entry which is preliminary data.</text>
</comment>
<dbReference type="SUPFAM" id="SSF52540">
    <property type="entry name" value="P-loop containing nucleoside triphosphate hydrolases"/>
    <property type="match status" value="1"/>
</dbReference>
<proteinExistence type="predicted"/>
<keyword evidence="3" id="KW-1185">Reference proteome</keyword>
<evidence type="ECO:0000256" key="1">
    <source>
        <dbReference type="SAM" id="MobiDB-lite"/>
    </source>
</evidence>
<evidence type="ECO:0000313" key="2">
    <source>
        <dbReference type="EMBL" id="MBA8825938.1"/>
    </source>
</evidence>
<dbReference type="InterPro" id="IPR027417">
    <property type="entry name" value="P-loop_NTPase"/>
</dbReference>
<dbReference type="AlphaFoldDB" id="A0A839E4U9"/>
<organism evidence="2 3">
    <name type="scientific">Halosaccharopolyspora lacisalsi</name>
    <dbReference type="NCBI Taxonomy" id="1000566"/>
    <lineage>
        <taxon>Bacteria</taxon>
        <taxon>Bacillati</taxon>
        <taxon>Actinomycetota</taxon>
        <taxon>Actinomycetes</taxon>
        <taxon>Pseudonocardiales</taxon>
        <taxon>Pseudonocardiaceae</taxon>
        <taxon>Halosaccharopolyspora</taxon>
    </lineage>
</organism>
<reference evidence="2 3" key="1">
    <citation type="submission" date="2020-07" db="EMBL/GenBank/DDBJ databases">
        <title>Sequencing the genomes of 1000 actinobacteria strains.</title>
        <authorList>
            <person name="Klenk H.-P."/>
        </authorList>
    </citation>
    <scope>NUCLEOTIDE SEQUENCE [LARGE SCALE GENOMIC DNA]</scope>
    <source>
        <strain evidence="2 3">DSM 45975</strain>
    </source>
</reference>
<accession>A0A839E4U9</accession>
<dbReference type="Gene3D" id="3.40.50.300">
    <property type="entry name" value="P-loop containing nucleotide triphosphate hydrolases"/>
    <property type="match status" value="1"/>
</dbReference>
<dbReference type="Proteomes" id="UP000569329">
    <property type="component" value="Unassembled WGS sequence"/>
</dbReference>
<feature type="region of interest" description="Disordered" evidence="1">
    <location>
        <begin position="194"/>
        <end position="223"/>
    </location>
</feature>
<gene>
    <name evidence="2" type="ORF">FHX42_003304</name>
</gene>